<sequence>MGFADRLIEGDELAGSESVEGDEEVVDTRFGHVHSNVMVRLMSSVRRMAWVPGKWTQCKIK</sequence>
<organism evidence="1 2">
    <name type="scientific">Brevibacterium sediminis</name>
    <dbReference type="NCBI Taxonomy" id="1857024"/>
    <lineage>
        <taxon>Bacteria</taxon>
        <taxon>Bacillati</taxon>
        <taxon>Actinomycetota</taxon>
        <taxon>Actinomycetes</taxon>
        <taxon>Micrococcales</taxon>
        <taxon>Brevibacteriaceae</taxon>
        <taxon>Brevibacterium</taxon>
    </lineage>
</organism>
<evidence type="ECO:0000313" key="1">
    <source>
        <dbReference type="EMBL" id="GGC23422.1"/>
    </source>
</evidence>
<accession>A0ABQ1LE57</accession>
<keyword evidence="2" id="KW-1185">Reference proteome</keyword>
<name>A0ABQ1LE57_9MICO</name>
<comment type="caution">
    <text evidence="1">The sequence shown here is derived from an EMBL/GenBank/DDBJ whole genome shotgun (WGS) entry which is preliminary data.</text>
</comment>
<proteinExistence type="predicted"/>
<dbReference type="EMBL" id="BMJG01000001">
    <property type="protein sequence ID" value="GGC23422.1"/>
    <property type="molecule type" value="Genomic_DNA"/>
</dbReference>
<dbReference type="Proteomes" id="UP000632322">
    <property type="component" value="Unassembled WGS sequence"/>
</dbReference>
<gene>
    <name evidence="1" type="ORF">GCM10010974_02580</name>
</gene>
<protein>
    <submittedName>
        <fullName evidence="1">Uncharacterized protein</fullName>
    </submittedName>
</protein>
<evidence type="ECO:0000313" key="2">
    <source>
        <dbReference type="Proteomes" id="UP000632322"/>
    </source>
</evidence>
<reference evidence="2" key="1">
    <citation type="journal article" date="2019" name="Int. J. Syst. Evol. Microbiol.">
        <title>The Global Catalogue of Microorganisms (GCM) 10K type strain sequencing project: providing services to taxonomists for standard genome sequencing and annotation.</title>
        <authorList>
            <consortium name="The Broad Institute Genomics Platform"/>
            <consortium name="The Broad Institute Genome Sequencing Center for Infectious Disease"/>
            <person name="Wu L."/>
            <person name="Ma J."/>
        </authorList>
    </citation>
    <scope>NUCLEOTIDE SEQUENCE [LARGE SCALE GENOMIC DNA]</scope>
    <source>
        <strain evidence="2">CGMCC 1.15472</strain>
    </source>
</reference>